<protein>
    <submittedName>
        <fullName evidence="3">Putative Von Willebrand factor, type A</fullName>
    </submittedName>
</protein>
<dbReference type="SUPFAM" id="SSF53300">
    <property type="entry name" value="vWA-like"/>
    <property type="match status" value="1"/>
</dbReference>
<dbReference type="Gene3D" id="3.40.50.410">
    <property type="entry name" value="von Willebrand factor, type A domain"/>
    <property type="match status" value="1"/>
</dbReference>
<dbReference type="AlphaFoldDB" id="E6PNZ2"/>
<keyword evidence="1" id="KW-0472">Membrane</keyword>
<dbReference type="EMBL" id="CABM01000030">
    <property type="protein sequence ID" value="CBH96644.1"/>
    <property type="molecule type" value="Genomic_DNA"/>
</dbReference>
<dbReference type="InterPro" id="IPR002035">
    <property type="entry name" value="VWF_A"/>
</dbReference>
<accession>E6PNZ2</accession>
<proteinExistence type="predicted"/>
<dbReference type="PANTHER" id="PTHR37947">
    <property type="entry name" value="BLL2462 PROTEIN"/>
    <property type="match status" value="1"/>
</dbReference>
<evidence type="ECO:0000256" key="1">
    <source>
        <dbReference type="SAM" id="Phobius"/>
    </source>
</evidence>
<dbReference type="SMART" id="SM00327">
    <property type="entry name" value="VWA"/>
    <property type="match status" value="1"/>
</dbReference>
<evidence type="ECO:0000313" key="3">
    <source>
        <dbReference type="EMBL" id="CBH96644.1"/>
    </source>
</evidence>
<feature type="transmembrane region" description="Helical" evidence="1">
    <location>
        <begin position="16"/>
        <end position="35"/>
    </location>
</feature>
<reference evidence="3" key="1">
    <citation type="submission" date="2009-10" db="EMBL/GenBank/DDBJ databases">
        <title>Diversity of trophic interactions inside an arsenic-rich microbial ecosystem.</title>
        <authorList>
            <person name="Bertin P.N."/>
            <person name="Heinrich-Salmeron A."/>
            <person name="Pelletier E."/>
            <person name="Goulhen-Chollet F."/>
            <person name="Arsene-Ploetze F."/>
            <person name="Gallien S."/>
            <person name="Calteau A."/>
            <person name="Vallenet D."/>
            <person name="Casiot C."/>
            <person name="Chane-Woon-Ming B."/>
            <person name="Giloteaux L."/>
            <person name="Barakat M."/>
            <person name="Bonnefoy V."/>
            <person name="Bruneel O."/>
            <person name="Chandler M."/>
            <person name="Cleiss J."/>
            <person name="Duran R."/>
            <person name="Elbaz-Poulichet F."/>
            <person name="Fonknechten N."/>
            <person name="Lauga B."/>
            <person name="Mornico D."/>
            <person name="Ortet P."/>
            <person name="Schaeffer C."/>
            <person name="Siguier P."/>
            <person name="Alexander Thil Smith A."/>
            <person name="Van Dorsselaer A."/>
            <person name="Weissenbach J."/>
            <person name="Medigue C."/>
            <person name="Le Paslier D."/>
        </authorList>
    </citation>
    <scope>NUCLEOTIDE SEQUENCE</scope>
</reference>
<dbReference type="Pfam" id="PF00092">
    <property type="entry name" value="VWA"/>
    <property type="match status" value="1"/>
</dbReference>
<keyword evidence="1" id="KW-1133">Transmembrane helix</keyword>
<keyword evidence="1" id="KW-0812">Transmembrane</keyword>
<comment type="caution">
    <text evidence="3">The sequence shown here is derived from an EMBL/GenBank/DDBJ whole genome shotgun (WGS) entry which is preliminary data.</text>
</comment>
<evidence type="ECO:0000259" key="2">
    <source>
        <dbReference type="PROSITE" id="PS50234"/>
    </source>
</evidence>
<name>E6PNZ2_9ZZZZ</name>
<gene>
    <name evidence="3" type="ORF">CARN2_2359</name>
</gene>
<feature type="transmembrane region" description="Helical" evidence="1">
    <location>
        <begin position="312"/>
        <end position="330"/>
    </location>
</feature>
<dbReference type="InterPro" id="IPR036465">
    <property type="entry name" value="vWFA_dom_sf"/>
</dbReference>
<organism evidence="3">
    <name type="scientific">mine drainage metagenome</name>
    <dbReference type="NCBI Taxonomy" id="410659"/>
    <lineage>
        <taxon>unclassified sequences</taxon>
        <taxon>metagenomes</taxon>
        <taxon>ecological metagenomes</taxon>
    </lineage>
</organism>
<feature type="domain" description="VWFA" evidence="2">
    <location>
        <begin position="103"/>
        <end position="300"/>
    </location>
</feature>
<dbReference type="PANTHER" id="PTHR37947:SF1">
    <property type="entry name" value="BLL2462 PROTEIN"/>
    <property type="match status" value="1"/>
</dbReference>
<sequence length="341" mass="36469">MKIAAELTGFLTALHWAQPLALLALPLVLLPLFAARRGGEPTSAQAPQLLHPDLHGLLQQPRPIRRPRLAPWLRTLALAAFVVALAQPQRLGAWIASAPEGRDIVVLLDTSLTMSLRDLQWDGQSASRLAVAQQVFARFAANRTGDRFTLIAFGSHAASLLPPTFDVRMAGQMAGLLSVGQLGNDTALGDAIALALRQVQPQRGLHPILILYSDGGVSNTGSISPADAVALARHQGVKIYAVEVGPSADTGTPYTVPAYSGPQPDMRLIAQATGGRFYFAASPGAQEAAVRDIGALNPRLHPPPTRRAVQPLYVWPLLLGAALWLLAAFADDGLWRRRLRP</sequence>
<dbReference type="PROSITE" id="PS50234">
    <property type="entry name" value="VWFA"/>
    <property type="match status" value="1"/>
</dbReference>